<dbReference type="AlphaFoldDB" id="A0A1S7LI65"/>
<dbReference type="Pfam" id="PF04266">
    <property type="entry name" value="ASCH"/>
    <property type="match status" value="1"/>
</dbReference>
<dbReference type="InterPro" id="IPR015947">
    <property type="entry name" value="PUA-like_sf"/>
</dbReference>
<dbReference type="EMBL" id="LO017727">
    <property type="protein sequence ID" value="CRH05476.1"/>
    <property type="molecule type" value="Genomic_DNA"/>
</dbReference>
<dbReference type="Gene3D" id="2.30.130.30">
    <property type="entry name" value="Hypothetical protein"/>
    <property type="match status" value="1"/>
</dbReference>
<accession>A0A1S7LI65</accession>
<dbReference type="SMART" id="SM01022">
    <property type="entry name" value="ASCH"/>
    <property type="match status" value="1"/>
</dbReference>
<evidence type="ECO:0000259" key="1">
    <source>
        <dbReference type="SMART" id="SM01022"/>
    </source>
</evidence>
<organism evidence="2">
    <name type="scientific">Magnetococcus massalia (strain MO-1)</name>
    <dbReference type="NCBI Taxonomy" id="451514"/>
    <lineage>
        <taxon>Bacteria</taxon>
        <taxon>Pseudomonadati</taxon>
        <taxon>Pseudomonadota</taxon>
        <taxon>Magnetococcia</taxon>
        <taxon>Magnetococcales</taxon>
        <taxon>Magnetococcaceae</taxon>
        <taxon>Magnetococcus</taxon>
    </lineage>
</organism>
<protein>
    <recommendedName>
        <fullName evidence="1">ASCH domain-containing protein</fullName>
    </recommendedName>
</protein>
<dbReference type="SUPFAM" id="SSF88697">
    <property type="entry name" value="PUA domain-like"/>
    <property type="match status" value="1"/>
</dbReference>
<proteinExistence type="predicted"/>
<sequence>MFVLKFNDDLLGDIKSGRKNATTRMGKRDIGLGRLGIVSTSGNMESLMEVDVTSVTFKRFMHITDADAKQENFASATDLKLLLKTFYPYIEGEDVVTCVNWQPLA</sequence>
<feature type="domain" description="ASCH" evidence="1">
    <location>
        <begin position="4"/>
        <end position="105"/>
    </location>
</feature>
<name>A0A1S7LI65_MAGMO</name>
<gene>
    <name evidence="2" type="ORF">MAGMO_1284</name>
</gene>
<reference evidence="2" key="1">
    <citation type="submission" date="2015-04" db="EMBL/GenBank/DDBJ databases">
        <authorList>
            <person name="Syromyatnikov M.Y."/>
            <person name="Popov V.N."/>
        </authorList>
    </citation>
    <scope>NUCLEOTIDE SEQUENCE</scope>
    <source>
        <strain evidence="2">MO-1</strain>
    </source>
</reference>
<evidence type="ECO:0000313" key="2">
    <source>
        <dbReference type="EMBL" id="CRH05476.1"/>
    </source>
</evidence>
<dbReference type="InterPro" id="IPR007374">
    <property type="entry name" value="ASCH_domain"/>
</dbReference>